<dbReference type="Proteomes" id="UP000281958">
    <property type="component" value="Segment"/>
</dbReference>
<proteinExistence type="predicted"/>
<sequence>MEVMGMGSKVTRIVFKSAGFRALLRSQAVVADLARRGEAIAAAAGEGVGVRTGVGANRARVTVATETREAAKSEAVDKTLTRAIGAGRG</sequence>
<reference evidence="1 2" key="1">
    <citation type="submission" date="2018-09" db="EMBL/GenBank/DDBJ databases">
        <authorList>
            <person name="Giglietti G.M."/>
            <person name="Stoner T.H."/>
            <person name="Garlena R.A."/>
            <person name="Russell D.A."/>
            <person name="Pope W.H."/>
            <person name="Jacobs-Sera D."/>
            <person name="Hatfull G.F."/>
        </authorList>
    </citation>
    <scope>NUCLEOTIDE SEQUENCE [LARGE SCALE GENOMIC DNA]</scope>
</reference>
<dbReference type="EMBL" id="MH834609">
    <property type="protein sequence ID" value="AYN57661.1"/>
    <property type="molecule type" value="Genomic_DNA"/>
</dbReference>
<organism evidence="1 2">
    <name type="scientific">Arthrobacter phage Daob</name>
    <dbReference type="NCBI Taxonomy" id="2419954"/>
    <lineage>
        <taxon>Viruses</taxon>
        <taxon>Duplodnaviria</taxon>
        <taxon>Heunggongvirae</taxon>
        <taxon>Uroviricota</taxon>
        <taxon>Caudoviricetes</taxon>
        <taxon>Coralvirus</taxon>
        <taxon>Coralvirus coral</taxon>
    </lineage>
</organism>
<gene>
    <name evidence="1" type="primary">12</name>
    <name evidence="1" type="ORF">PBI_DAOB_12</name>
</gene>
<protein>
    <submittedName>
        <fullName evidence="1">Uncharacterized protein</fullName>
    </submittedName>
</protein>
<accession>A0A3G2KFE9</accession>
<name>A0A3G2KFE9_9CAUD</name>
<evidence type="ECO:0000313" key="1">
    <source>
        <dbReference type="EMBL" id="AYN57661.1"/>
    </source>
</evidence>
<evidence type="ECO:0000313" key="2">
    <source>
        <dbReference type="Proteomes" id="UP000281958"/>
    </source>
</evidence>